<comment type="caution">
    <text evidence="1">The sequence shown here is derived from an EMBL/GenBank/DDBJ whole genome shotgun (WGS) entry which is preliminary data.</text>
</comment>
<keyword evidence="2" id="KW-1185">Reference proteome</keyword>
<evidence type="ECO:0000313" key="1">
    <source>
        <dbReference type="EMBL" id="GFU34744.1"/>
    </source>
</evidence>
<dbReference type="Proteomes" id="UP000887013">
    <property type="component" value="Unassembled WGS sequence"/>
</dbReference>
<protein>
    <submittedName>
        <fullName evidence="1">Uncharacterized protein</fullName>
    </submittedName>
</protein>
<evidence type="ECO:0000313" key="2">
    <source>
        <dbReference type="Proteomes" id="UP000887013"/>
    </source>
</evidence>
<accession>A0A8X6QMJ8</accession>
<gene>
    <name evidence="1" type="ORF">NPIL_394281</name>
</gene>
<organism evidence="1 2">
    <name type="scientific">Nephila pilipes</name>
    <name type="common">Giant wood spider</name>
    <name type="synonym">Nephila maculata</name>
    <dbReference type="NCBI Taxonomy" id="299642"/>
    <lineage>
        <taxon>Eukaryota</taxon>
        <taxon>Metazoa</taxon>
        <taxon>Ecdysozoa</taxon>
        <taxon>Arthropoda</taxon>
        <taxon>Chelicerata</taxon>
        <taxon>Arachnida</taxon>
        <taxon>Araneae</taxon>
        <taxon>Araneomorphae</taxon>
        <taxon>Entelegynae</taxon>
        <taxon>Araneoidea</taxon>
        <taxon>Nephilidae</taxon>
        <taxon>Nephila</taxon>
    </lineage>
</organism>
<dbReference type="AlphaFoldDB" id="A0A8X6QMJ8"/>
<dbReference type="EMBL" id="BMAW01130354">
    <property type="protein sequence ID" value="GFU34744.1"/>
    <property type="molecule type" value="Genomic_DNA"/>
</dbReference>
<proteinExistence type="predicted"/>
<reference evidence="1" key="1">
    <citation type="submission" date="2020-08" db="EMBL/GenBank/DDBJ databases">
        <title>Multicomponent nature underlies the extraordinary mechanical properties of spider dragline silk.</title>
        <authorList>
            <person name="Kono N."/>
            <person name="Nakamura H."/>
            <person name="Mori M."/>
            <person name="Yoshida Y."/>
            <person name="Ohtoshi R."/>
            <person name="Malay A.D."/>
            <person name="Moran D.A.P."/>
            <person name="Tomita M."/>
            <person name="Numata K."/>
            <person name="Arakawa K."/>
        </authorList>
    </citation>
    <scope>NUCLEOTIDE SEQUENCE</scope>
</reference>
<sequence length="96" mass="10886">MQAVIRQINQCRIRFTLEIKKKFLLKIYFQIVPLNDWALTCEVGNLSTGFLAIHLQIDELDQSEPGILGNAWLSESKRALLGIDLMILTVGNVKES</sequence>
<name>A0A8X6QMJ8_NEPPI</name>